<evidence type="ECO:0000256" key="1">
    <source>
        <dbReference type="ARBA" id="ARBA00022730"/>
    </source>
</evidence>
<evidence type="ECO:0000256" key="4">
    <source>
        <dbReference type="ARBA" id="ARBA00022840"/>
    </source>
</evidence>
<dbReference type="Proteomes" id="UP000318733">
    <property type="component" value="Unassembled WGS sequence"/>
</dbReference>
<dbReference type="SMART" id="SM00463">
    <property type="entry name" value="SMR"/>
    <property type="match status" value="1"/>
</dbReference>
<evidence type="ECO:0000256" key="6">
    <source>
        <dbReference type="ARBA" id="ARBA00023125"/>
    </source>
</evidence>
<evidence type="ECO:0000259" key="9">
    <source>
        <dbReference type="PROSITE" id="PS50828"/>
    </source>
</evidence>
<reference evidence="10 11" key="1">
    <citation type="submission" date="2019-07" db="EMBL/GenBank/DDBJ databases">
        <authorList>
            <person name="Huq M.A."/>
        </authorList>
    </citation>
    <scope>NUCLEOTIDE SEQUENCE [LARGE SCALE GENOMIC DNA]</scope>
    <source>
        <strain evidence="10 11">MAH-19</strain>
    </source>
</reference>
<keyword evidence="6 7" id="KW-0238">DNA-binding</keyword>
<dbReference type="EC" id="3.1.-.-" evidence="7"/>
<keyword evidence="1 7" id="KW-0699">rRNA-binding</keyword>
<evidence type="ECO:0000256" key="3">
    <source>
        <dbReference type="ARBA" id="ARBA00022801"/>
    </source>
</evidence>
<evidence type="ECO:0000256" key="5">
    <source>
        <dbReference type="ARBA" id="ARBA00022884"/>
    </source>
</evidence>
<dbReference type="FunFam" id="3.40.50.300:FF:000830">
    <property type="entry name" value="Endonuclease MutS2"/>
    <property type="match status" value="1"/>
</dbReference>
<comment type="function">
    <text evidence="7">Acts as a ribosome collision sensor, splitting the ribosome into its 2 subunits. Detects stalled/collided 70S ribosomes which it binds and splits by an ATP-hydrolysis driven conformational change. Acts upstream of the ribosome quality control system (RQC), a ribosome-associated complex that mediates the extraction of incompletely synthesized nascent chains from stalled ribosomes and their subsequent degradation. Probably generates substrates for RQC.</text>
</comment>
<sequence length="787" mass="88483">MLYPENSIDKLGFTEVKELIKAHCLSVMGQQMVDRIQVMSNYDQISKFLSQAHEFKNILQNDAALPIQHFYDIKALANKARLEGAFLSEEEFFKVLASLTTVFAVIAYFNEREGQYPNLEALFEHLPIEKAIIKKIEHVIDPKGKIKPNASRELADISAGIAKAEQEARRKIDQIFKSASGNGWTADGSLTVRDGRLCIPLLAENKRKVKGYIHDESASGQTVYLEPEEVFTLNNRIRDLEFERRREIIKILTLLTDELRPYVPLLLSYHNLLTKLDFVRAKSLFAIDIEGELPQIVNEARLKLVNARHPLLFLNFKKEHKIVVPLNLQIDEGTRIVVVSGPNAGGKSVCMKTVGLLQIMVQAGLLIPADEASVVGVFKQFFVDIGDDQSIESDLSTYSAHLSKMKNFVENANGKSLILIDEFGTGTDPQFGGPIAEAVLESLNHKKVRGMVTTHYSNLKIFAGNTEGIENASMLFNNVEMKPLYVLEVGKPGSSYAFEIAQKIGLPRQVLDLAKTKISAGQKNVDTLLVGLEREKKEILDTRVRLDRQQRQVDALLAENEKLKTYLEENKKVLIREAKDEAKNIILNANKLVENTIAEIKNNNADKEKTKNLRENLNRELQKNTAKPDTVKQATAKDEELKVGDWVKLTDSETTGQVMEIVKDNVIIAIGDLRTVAKKKRVEKVSRASVPKSIRKNSTSLTSDIASFSPEIDVRGMRTEDALAAIERLFDRALMMGFGNLKILHGKGDGILRKMIRQYLKKYDQVDRMEDEHADRGGDGITYVYLK</sequence>
<protein>
    <recommendedName>
        <fullName evidence="7">Endonuclease MutS2</fullName>
        <ecNumber evidence="7">3.1.-.-</ecNumber>
    </recommendedName>
    <alternativeName>
        <fullName evidence="7">Ribosome-associated protein quality control-upstream factor</fullName>
        <shortName evidence="7">RQC-upstream factor</shortName>
        <shortName evidence="7">RqcU</shortName>
        <ecNumber evidence="7">3.6.4.-</ecNumber>
    </alternativeName>
</protein>
<dbReference type="GO" id="GO:0005524">
    <property type="term" value="F:ATP binding"/>
    <property type="evidence" value="ECO:0007669"/>
    <property type="project" value="UniProtKB-UniRule"/>
</dbReference>
<dbReference type="InterPro" id="IPR007696">
    <property type="entry name" value="DNA_mismatch_repair_MutS_core"/>
</dbReference>
<comment type="caution">
    <text evidence="10">The sequence shown here is derived from an EMBL/GenBank/DDBJ whole genome shotgun (WGS) entry which is preliminary data.</text>
</comment>
<dbReference type="PIRSF" id="PIRSF005814">
    <property type="entry name" value="MutS_YshD"/>
    <property type="match status" value="1"/>
</dbReference>
<gene>
    <name evidence="7" type="primary">mutS2</name>
    <name evidence="7" type="synonym">rqcU</name>
    <name evidence="10" type="ORF">FO440_20795</name>
</gene>
<dbReference type="PANTHER" id="PTHR48466">
    <property type="entry name" value="OS10G0509000 PROTEIN-RELATED"/>
    <property type="match status" value="1"/>
</dbReference>
<dbReference type="Pfam" id="PF01713">
    <property type="entry name" value="Smr"/>
    <property type="match status" value="1"/>
</dbReference>
<name>A0A556MBD5_9SPHI</name>
<dbReference type="SMART" id="SM00533">
    <property type="entry name" value="MUTSd"/>
    <property type="match status" value="1"/>
</dbReference>
<dbReference type="InterPro" id="IPR002625">
    <property type="entry name" value="Smr_dom"/>
</dbReference>
<dbReference type="GO" id="GO:0072344">
    <property type="term" value="P:rescue of stalled ribosome"/>
    <property type="evidence" value="ECO:0007669"/>
    <property type="project" value="UniProtKB-UniRule"/>
</dbReference>
<accession>A0A556MBD5</accession>
<dbReference type="InterPro" id="IPR005747">
    <property type="entry name" value="MutS2"/>
</dbReference>
<dbReference type="HAMAP" id="MF_00092">
    <property type="entry name" value="MutS2"/>
    <property type="match status" value="1"/>
</dbReference>
<evidence type="ECO:0000256" key="8">
    <source>
        <dbReference type="SAM" id="Coils"/>
    </source>
</evidence>
<dbReference type="GO" id="GO:0030983">
    <property type="term" value="F:mismatched DNA binding"/>
    <property type="evidence" value="ECO:0007669"/>
    <property type="project" value="InterPro"/>
</dbReference>
<dbReference type="GO" id="GO:0043023">
    <property type="term" value="F:ribosomal large subunit binding"/>
    <property type="evidence" value="ECO:0007669"/>
    <property type="project" value="UniProtKB-UniRule"/>
</dbReference>
<dbReference type="OrthoDB" id="9808166at2"/>
<evidence type="ECO:0000256" key="2">
    <source>
        <dbReference type="ARBA" id="ARBA00022741"/>
    </source>
</evidence>
<keyword evidence="5 7" id="KW-0694">RNA-binding</keyword>
<evidence type="ECO:0000256" key="7">
    <source>
        <dbReference type="HAMAP-Rule" id="MF_00092"/>
    </source>
</evidence>
<dbReference type="AlphaFoldDB" id="A0A556MBD5"/>
<dbReference type="EC" id="3.6.4.-" evidence="7"/>
<dbReference type="InterPro" id="IPR036187">
    <property type="entry name" value="DNA_mismatch_repair_MutS_sf"/>
</dbReference>
<dbReference type="InterPro" id="IPR027417">
    <property type="entry name" value="P-loop_NTPase"/>
</dbReference>
<dbReference type="GO" id="GO:0045910">
    <property type="term" value="P:negative regulation of DNA recombination"/>
    <property type="evidence" value="ECO:0007669"/>
    <property type="project" value="InterPro"/>
</dbReference>
<dbReference type="GO" id="GO:0004519">
    <property type="term" value="F:endonuclease activity"/>
    <property type="evidence" value="ECO:0007669"/>
    <property type="project" value="UniProtKB-UniRule"/>
</dbReference>
<keyword evidence="7" id="KW-0540">Nuclease</keyword>
<keyword evidence="7 10" id="KW-0255">Endonuclease</keyword>
<keyword evidence="11" id="KW-1185">Reference proteome</keyword>
<dbReference type="Gene3D" id="3.30.1370.110">
    <property type="match status" value="1"/>
</dbReference>
<dbReference type="PROSITE" id="PS50828">
    <property type="entry name" value="SMR"/>
    <property type="match status" value="1"/>
</dbReference>
<dbReference type="InterPro" id="IPR045076">
    <property type="entry name" value="MutS"/>
</dbReference>
<dbReference type="SUPFAM" id="SSF160443">
    <property type="entry name" value="SMR domain-like"/>
    <property type="match status" value="1"/>
</dbReference>
<dbReference type="InterPro" id="IPR000432">
    <property type="entry name" value="DNA_mismatch_repair_MutS_C"/>
</dbReference>
<dbReference type="GO" id="GO:0016887">
    <property type="term" value="F:ATP hydrolysis activity"/>
    <property type="evidence" value="ECO:0007669"/>
    <property type="project" value="InterPro"/>
</dbReference>
<dbReference type="EMBL" id="VLPK01000005">
    <property type="protein sequence ID" value="TSJ37206.1"/>
    <property type="molecule type" value="Genomic_DNA"/>
</dbReference>
<dbReference type="NCBIfam" id="TIGR01069">
    <property type="entry name" value="mutS2"/>
    <property type="match status" value="1"/>
</dbReference>
<dbReference type="SUPFAM" id="SSF52540">
    <property type="entry name" value="P-loop containing nucleoside triphosphate hydrolases"/>
    <property type="match status" value="1"/>
</dbReference>
<dbReference type="GO" id="GO:0019843">
    <property type="term" value="F:rRNA binding"/>
    <property type="evidence" value="ECO:0007669"/>
    <property type="project" value="UniProtKB-UniRule"/>
</dbReference>
<dbReference type="RefSeq" id="WP_144250241.1">
    <property type="nucleotide sequence ID" value="NZ_VLPK01000005.1"/>
</dbReference>
<dbReference type="Pfam" id="PF00488">
    <property type="entry name" value="MutS_V"/>
    <property type="match status" value="1"/>
</dbReference>
<proteinExistence type="inferred from homology"/>
<feature type="domain" description="Smr" evidence="9">
    <location>
        <begin position="712"/>
        <end position="787"/>
    </location>
</feature>
<keyword evidence="3 7" id="KW-0378">Hydrolase</keyword>
<dbReference type="GO" id="GO:0006298">
    <property type="term" value="P:mismatch repair"/>
    <property type="evidence" value="ECO:0007669"/>
    <property type="project" value="InterPro"/>
</dbReference>
<dbReference type="PANTHER" id="PTHR48466:SF2">
    <property type="entry name" value="OS10G0509000 PROTEIN"/>
    <property type="match status" value="1"/>
</dbReference>
<feature type="binding site" evidence="7">
    <location>
        <begin position="341"/>
        <end position="348"/>
    </location>
    <ligand>
        <name>ATP</name>
        <dbReference type="ChEBI" id="CHEBI:30616"/>
    </ligand>
</feature>
<dbReference type="SUPFAM" id="SSF48334">
    <property type="entry name" value="DNA repair protein MutS, domain III"/>
    <property type="match status" value="1"/>
</dbReference>
<evidence type="ECO:0000313" key="10">
    <source>
        <dbReference type="EMBL" id="TSJ37206.1"/>
    </source>
</evidence>
<feature type="coiled-coil region" evidence="8">
    <location>
        <begin position="529"/>
        <end position="627"/>
    </location>
</feature>
<keyword evidence="4 7" id="KW-0067">ATP-binding</keyword>
<comment type="subunit">
    <text evidence="7">Homodimer. Binds to stalled ribosomes, contacting rRNA.</text>
</comment>
<keyword evidence="2 7" id="KW-0547">Nucleotide-binding</keyword>
<dbReference type="GO" id="GO:0140664">
    <property type="term" value="F:ATP-dependent DNA damage sensor activity"/>
    <property type="evidence" value="ECO:0007669"/>
    <property type="project" value="InterPro"/>
</dbReference>
<comment type="similarity">
    <text evidence="7">Belongs to the DNA mismatch repair MutS family. MutS2 subfamily.</text>
</comment>
<organism evidence="10 11">
    <name type="scientific">Mucilaginibacter corticis</name>
    <dbReference type="NCBI Taxonomy" id="2597670"/>
    <lineage>
        <taxon>Bacteria</taxon>
        <taxon>Pseudomonadati</taxon>
        <taxon>Bacteroidota</taxon>
        <taxon>Sphingobacteriia</taxon>
        <taxon>Sphingobacteriales</taxon>
        <taxon>Sphingobacteriaceae</taxon>
        <taxon>Mucilaginibacter</taxon>
    </lineage>
</organism>
<dbReference type="SMART" id="SM00534">
    <property type="entry name" value="MUTSac"/>
    <property type="match status" value="1"/>
</dbReference>
<keyword evidence="8" id="KW-0175">Coiled coil</keyword>
<comment type="function">
    <text evidence="7">Endonuclease that is involved in the suppression of homologous recombination and thus may have a key role in the control of bacterial genetic diversity.</text>
</comment>
<dbReference type="InterPro" id="IPR036063">
    <property type="entry name" value="Smr_dom_sf"/>
</dbReference>
<dbReference type="Gene3D" id="3.40.50.300">
    <property type="entry name" value="P-loop containing nucleotide triphosphate hydrolases"/>
    <property type="match status" value="1"/>
</dbReference>
<evidence type="ECO:0000313" key="11">
    <source>
        <dbReference type="Proteomes" id="UP000318733"/>
    </source>
</evidence>